<dbReference type="RefSeq" id="WP_307488244.1">
    <property type="nucleotide sequence ID" value="NZ_JAUSSY010000002.1"/>
</dbReference>
<evidence type="ECO:0000313" key="3">
    <source>
        <dbReference type="EMBL" id="MDQ0117422.1"/>
    </source>
</evidence>
<evidence type="ECO:0000256" key="1">
    <source>
        <dbReference type="SAM" id="MobiDB-lite"/>
    </source>
</evidence>
<keyword evidence="2" id="KW-1133">Transmembrane helix</keyword>
<dbReference type="EMBL" id="JAUSSY010000002">
    <property type="protein sequence ID" value="MDQ0117422.1"/>
    <property type="molecule type" value="Genomic_DNA"/>
</dbReference>
<feature type="transmembrane region" description="Helical" evidence="2">
    <location>
        <begin position="162"/>
        <end position="182"/>
    </location>
</feature>
<feature type="transmembrane region" description="Helical" evidence="2">
    <location>
        <begin position="74"/>
        <end position="90"/>
    </location>
</feature>
<comment type="caution">
    <text evidence="3">The sequence shown here is derived from an EMBL/GenBank/DDBJ whole genome shotgun (WGS) entry which is preliminary data.</text>
</comment>
<evidence type="ECO:0000313" key="4">
    <source>
        <dbReference type="Proteomes" id="UP001226389"/>
    </source>
</evidence>
<dbReference type="Proteomes" id="UP001226389">
    <property type="component" value="Unassembled WGS sequence"/>
</dbReference>
<keyword evidence="2" id="KW-0472">Membrane</keyword>
<feature type="transmembrane region" description="Helical" evidence="2">
    <location>
        <begin position="134"/>
        <end position="155"/>
    </location>
</feature>
<reference evidence="3 4" key="1">
    <citation type="submission" date="2023-07" db="EMBL/GenBank/DDBJ databases">
        <title>Sorghum-associated microbial communities from plants grown in Nebraska, USA.</title>
        <authorList>
            <person name="Schachtman D."/>
        </authorList>
    </citation>
    <scope>NUCLEOTIDE SEQUENCE [LARGE SCALE GENOMIC DNA]</scope>
    <source>
        <strain evidence="3 4">DS994</strain>
    </source>
</reference>
<dbReference type="NCBIfam" id="NF038065">
    <property type="entry name" value="Pr6Pr"/>
    <property type="match status" value="1"/>
</dbReference>
<feature type="region of interest" description="Disordered" evidence="1">
    <location>
        <begin position="240"/>
        <end position="260"/>
    </location>
</feature>
<dbReference type="InterPro" id="IPR049713">
    <property type="entry name" value="Pr6Pr-like"/>
</dbReference>
<organism evidence="3 4">
    <name type="scientific">Pseudarthrobacter defluvii</name>
    <dbReference type="NCBI Taxonomy" id="410837"/>
    <lineage>
        <taxon>Bacteria</taxon>
        <taxon>Bacillati</taxon>
        <taxon>Actinomycetota</taxon>
        <taxon>Actinomycetes</taxon>
        <taxon>Micrococcales</taxon>
        <taxon>Micrococcaceae</taxon>
        <taxon>Pseudarthrobacter</taxon>
    </lineage>
</organism>
<keyword evidence="4" id="KW-1185">Reference proteome</keyword>
<keyword evidence="2" id="KW-0812">Transmembrane</keyword>
<protein>
    <recommendedName>
        <fullName evidence="5">FAR-17a/AIG1-like protein</fullName>
    </recommendedName>
</protein>
<accession>A0ABT9UCP5</accession>
<feature type="transmembrane region" description="Helical" evidence="2">
    <location>
        <begin position="202"/>
        <end position="224"/>
    </location>
</feature>
<feature type="transmembrane region" description="Helical" evidence="2">
    <location>
        <begin position="102"/>
        <end position="122"/>
    </location>
</feature>
<evidence type="ECO:0008006" key="5">
    <source>
        <dbReference type="Google" id="ProtNLM"/>
    </source>
</evidence>
<evidence type="ECO:0000256" key="2">
    <source>
        <dbReference type="SAM" id="Phobius"/>
    </source>
</evidence>
<proteinExistence type="predicted"/>
<sequence>MSLTEPGAGRLALVPPVRRDTPANRALHPDRPWIRSVRISVGLFVLAALVQKTFDATLPGNDVDVPQLYSEFTVQGNLALGLVLIVSGVRRRARLPHWWDHLFGALVLYLVMTGIIYVVLVAPPGEPWWSWDLYWPQMVQHRLAPLVTALDWLLVTRTLRGAWWRPLAWLGYPVAFLAFSWIRGGLDGWYVYDFLDPTLDGGWARVFVSTAQVLVAFLVVSVLVHAAGNARAALAAGKAGKAGGAGGARGAEAPRSSPSF</sequence>
<feature type="compositionally biased region" description="Gly residues" evidence="1">
    <location>
        <begin position="240"/>
        <end position="249"/>
    </location>
</feature>
<name>A0ABT9UCP5_9MICC</name>
<gene>
    <name evidence="3" type="ORF">J2T22_000592</name>
</gene>